<evidence type="ECO:0000256" key="1">
    <source>
        <dbReference type="ARBA" id="ARBA00023157"/>
    </source>
</evidence>
<dbReference type="Pfam" id="PF00431">
    <property type="entry name" value="CUB"/>
    <property type="match status" value="1"/>
</dbReference>
<protein>
    <recommendedName>
        <fullName evidence="4">CUB domain-containing protein</fullName>
    </recommendedName>
</protein>
<keyword evidence="6" id="KW-1185">Reference proteome</keyword>
<dbReference type="Proteomes" id="UP000002358">
    <property type="component" value="Chromosome 1"/>
</dbReference>
<feature type="domain" description="CUB" evidence="4">
    <location>
        <begin position="98"/>
        <end position="215"/>
    </location>
</feature>
<dbReference type="PANTHER" id="PTHR33236">
    <property type="entry name" value="INTRAFLAGELLAR TRANSPORT PROTEIN 122 FAMILY PROTEIN-RELATED"/>
    <property type="match status" value="1"/>
</dbReference>
<proteinExistence type="predicted"/>
<name>A0A7M7G7L3_NASVI</name>
<dbReference type="SMR" id="A0A7M7G7L3"/>
<evidence type="ECO:0000313" key="6">
    <source>
        <dbReference type="Proteomes" id="UP000002358"/>
    </source>
</evidence>
<evidence type="ECO:0000313" key="5">
    <source>
        <dbReference type="EnsemblMetazoa" id="XP_001602445"/>
    </source>
</evidence>
<reference evidence="5" key="1">
    <citation type="submission" date="2021-01" db="UniProtKB">
        <authorList>
            <consortium name="EnsemblMetazoa"/>
        </authorList>
    </citation>
    <scope>IDENTIFICATION</scope>
</reference>
<keyword evidence="1" id="KW-1015">Disulfide bond</keyword>
<dbReference type="Pfam" id="PF26080">
    <property type="entry name" value="CUB_animal"/>
    <property type="match status" value="1"/>
</dbReference>
<feature type="signal peptide" evidence="3">
    <location>
        <begin position="1"/>
        <end position="18"/>
    </location>
</feature>
<dbReference type="SUPFAM" id="SSF49854">
    <property type="entry name" value="Spermadhesin, CUB domain"/>
    <property type="match status" value="1"/>
</dbReference>
<dbReference type="InterPro" id="IPR000859">
    <property type="entry name" value="CUB_dom"/>
</dbReference>
<feature type="chain" id="PRO_5029832264" description="CUB domain-containing protein" evidence="3">
    <location>
        <begin position="19"/>
        <end position="387"/>
    </location>
</feature>
<accession>A0A7M7G7L3</accession>
<dbReference type="OrthoDB" id="6337346at2759"/>
<evidence type="ECO:0000256" key="3">
    <source>
        <dbReference type="SAM" id="SignalP"/>
    </source>
</evidence>
<dbReference type="InterPro" id="IPR058698">
    <property type="entry name" value="CUB_metazoa"/>
</dbReference>
<dbReference type="KEGG" id="nvi:100118488"/>
<sequence length="387" mass="41977">MFGPLLVVALIALTVTSGQHGPTLDYSTDEPRDVGVLQRQKRFFPLFSVVRFPNSPCTASNSFNGTCFTKRECAHQGGTAFGTCANGFGVCCLFQKSCGTTTNVNNTYFTNPSYPTTYDGGDRCVITVKRCNSNICQLRLDFLDFTLAQPTADGVCDFDLLSVSGGASRVPRICGENTDQHVYVDFEGSNPITISIDSSTEYTFKRRWNIRIQQIACDSAMRAPSGCLQYHTALSGNVDSFNYGSSTNPRTVTTTDPTGAVTTTRIGTREMANLNYGVCVKMASGYCSLRWSATDFSVTGDLTTTSTPTPASGTACTTDFIIIPNPFESGMATGVDRYCGSSLTEKTTFLKPFVLYVVTDDTEEGTTTTDTENKGFSLMYKQMICSI</sequence>
<evidence type="ECO:0000259" key="4">
    <source>
        <dbReference type="PROSITE" id="PS01180"/>
    </source>
</evidence>
<dbReference type="Gene3D" id="2.60.120.290">
    <property type="entry name" value="Spermadhesin, CUB domain"/>
    <property type="match status" value="1"/>
</dbReference>
<dbReference type="SMART" id="SM00042">
    <property type="entry name" value="CUB"/>
    <property type="match status" value="1"/>
</dbReference>
<keyword evidence="3" id="KW-0732">Signal</keyword>
<dbReference type="PANTHER" id="PTHR33236:SF5">
    <property type="entry name" value="CUB DOMAIN-CONTAINING PROTEIN"/>
    <property type="match status" value="1"/>
</dbReference>
<dbReference type="AlphaFoldDB" id="A0A7M7G7L3"/>
<dbReference type="PROSITE" id="PS01180">
    <property type="entry name" value="CUB"/>
    <property type="match status" value="1"/>
</dbReference>
<organism evidence="5 6">
    <name type="scientific">Nasonia vitripennis</name>
    <name type="common">Parasitic wasp</name>
    <dbReference type="NCBI Taxonomy" id="7425"/>
    <lineage>
        <taxon>Eukaryota</taxon>
        <taxon>Metazoa</taxon>
        <taxon>Ecdysozoa</taxon>
        <taxon>Arthropoda</taxon>
        <taxon>Hexapoda</taxon>
        <taxon>Insecta</taxon>
        <taxon>Pterygota</taxon>
        <taxon>Neoptera</taxon>
        <taxon>Endopterygota</taxon>
        <taxon>Hymenoptera</taxon>
        <taxon>Apocrita</taxon>
        <taxon>Proctotrupomorpha</taxon>
        <taxon>Chalcidoidea</taxon>
        <taxon>Pteromalidae</taxon>
        <taxon>Pteromalinae</taxon>
        <taxon>Nasonia</taxon>
    </lineage>
</organism>
<gene>
    <name evidence="5" type="primary">100118488</name>
</gene>
<evidence type="ECO:0000256" key="2">
    <source>
        <dbReference type="PROSITE-ProRule" id="PRU00059"/>
    </source>
</evidence>
<dbReference type="EnsemblMetazoa" id="XM_001602395">
    <property type="protein sequence ID" value="XP_001602445"/>
    <property type="gene ID" value="LOC100118488"/>
</dbReference>
<dbReference type="InterPro" id="IPR035914">
    <property type="entry name" value="Sperma_CUB_dom_sf"/>
</dbReference>
<comment type="caution">
    <text evidence="2">Lacks conserved residue(s) required for the propagation of feature annotation.</text>
</comment>
<dbReference type="InParanoid" id="A0A7M7G7L3"/>
<dbReference type="OMA" id="NTKYGIC"/>